<evidence type="ECO:0000313" key="10">
    <source>
        <dbReference type="Proteomes" id="UP000176997"/>
    </source>
</evidence>
<dbReference type="STRING" id="1802723.A2675_03585"/>
<dbReference type="GO" id="GO:0015087">
    <property type="term" value="F:cobalt ion transmembrane transporter activity"/>
    <property type="evidence" value="ECO:0007669"/>
    <property type="project" value="TreeGrafter"/>
</dbReference>
<name>A0A1G2SA32_9BACT</name>
<evidence type="ECO:0000256" key="7">
    <source>
        <dbReference type="ARBA" id="ARBA00023136"/>
    </source>
</evidence>
<dbReference type="GO" id="GO:0005886">
    <property type="term" value="C:plasma membrane"/>
    <property type="evidence" value="ECO:0007669"/>
    <property type="project" value="UniProtKB-SubCell"/>
</dbReference>
<dbReference type="GO" id="GO:0050897">
    <property type="term" value="F:cobalt ion binding"/>
    <property type="evidence" value="ECO:0007669"/>
    <property type="project" value="TreeGrafter"/>
</dbReference>
<evidence type="ECO:0000256" key="5">
    <source>
        <dbReference type="ARBA" id="ARBA00022692"/>
    </source>
</evidence>
<dbReference type="GO" id="GO:0015095">
    <property type="term" value="F:magnesium ion transmembrane transporter activity"/>
    <property type="evidence" value="ECO:0007669"/>
    <property type="project" value="TreeGrafter"/>
</dbReference>
<evidence type="ECO:0000256" key="6">
    <source>
        <dbReference type="ARBA" id="ARBA00022989"/>
    </source>
</evidence>
<dbReference type="GO" id="GO:0000287">
    <property type="term" value="F:magnesium ion binding"/>
    <property type="evidence" value="ECO:0007669"/>
    <property type="project" value="TreeGrafter"/>
</dbReference>
<dbReference type="EMBL" id="MHUS01000010">
    <property type="protein sequence ID" value="OHA81522.1"/>
    <property type="molecule type" value="Genomic_DNA"/>
</dbReference>
<dbReference type="PANTHER" id="PTHR46494:SF1">
    <property type="entry name" value="CORA FAMILY METAL ION TRANSPORTER (EUROFUNG)"/>
    <property type="match status" value="1"/>
</dbReference>
<dbReference type="Gene3D" id="3.30.460.20">
    <property type="entry name" value="CorA soluble domain-like"/>
    <property type="match status" value="1"/>
</dbReference>
<dbReference type="Proteomes" id="UP000176997">
    <property type="component" value="Unassembled WGS sequence"/>
</dbReference>
<comment type="caution">
    <text evidence="9">The sequence shown here is derived from an EMBL/GenBank/DDBJ whole genome shotgun (WGS) entry which is preliminary data.</text>
</comment>
<keyword evidence="5 8" id="KW-0812">Transmembrane</keyword>
<evidence type="ECO:0000313" key="9">
    <source>
        <dbReference type="EMBL" id="OHA81522.1"/>
    </source>
</evidence>
<evidence type="ECO:0008006" key="11">
    <source>
        <dbReference type="Google" id="ProtNLM"/>
    </source>
</evidence>
<evidence type="ECO:0000256" key="4">
    <source>
        <dbReference type="ARBA" id="ARBA00022475"/>
    </source>
</evidence>
<sequence>MISRYTYKDLVWVDLESPTEEEVRVVMEEFSVPPILGNELMSLSVRPRVDLYRDFIYLILHFPTITHKHGKRTEQEVDFIIGKKFIITTHYEVIDPLHEFSKVFEVNSILDKSNIGDHAGFIFFYIIRELYQSLIDELDFVDTRLEKATARMFSGEEAMMVETLSRINRDLLTFKQAIRYHRDVLDSFELAGHKLFGDDFLYYLRAITGEYLKVASLMDAHKETLTELRSTNSSLLTTKTNETMKVLTIMTFTMLPLSLMAAIFGMNADNMPVVEGPNGFWVVILLMLAIGTLTAGFFKYKRWF</sequence>
<keyword evidence="6 8" id="KW-1133">Transmembrane helix</keyword>
<dbReference type="SUPFAM" id="SSF143865">
    <property type="entry name" value="CorA soluble domain-like"/>
    <property type="match status" value="1"/>
</dbReference>
<dbReference type="PANTHER" id="PTHR46494">
    <property type="entry name" value="CORA FAMILY METAL ION TRANSPORTER (EUROFUNG)"/>
    <property type="match status" value="1"/>
</dbReference>
<organism evidence="9 10">
    <name type="scientific">Candidatus Yonathbacteria bacterium RIFCSPHIGHO2_01_FULL_51_10</name>
    <dbReference type="NCBI Taxonomy" id="1802723"/>
    <lineage>
        <taxon>Bacteria</taxon>
        <taxon>Candidatus Yonathiibacteriota</taxon>
    </lineage>
</organism>
<reference evidence="9 10" key="1">
    <citation type="journal article" date="2016" name="Nat. Commun.">
        <title>Thousands of microbial genomes shed light on interconnected biogeochemical processes in an aquifer system.</title>
        <authorList>
            <person name="Anantharaman K."/>
            <person name="Brown C.T."/>
            <person name="Hug L.A."/>
            <person name="Sharon I."/>
            <person name="Castelle C.J."/>
            <person name="Probst A.J."/>
            <person name="Thomas B.C."/>
            <person name="Singh A."/>
            <person name="Wilkins M.J."/>
            <person name="Karaoz U."/>
            <person name="Brodie E.L."/>
            <person name="Williams K.H."/>
            <person name="Hubbard S.S."/>
            <person name="Banfield J.F."/>
        </authorList>
    </citation>
    <scope>NUCLEOTIDE SEQUENCE [LARGE SCALE GENOMIC DNA]</scope>
</reference>
<accession>A0A1G2SA32</accession>
<gene>
    <name evidence="9" type="ORF">A2675_03585</name>
</gene>
<evidence type="ECO:0000256" key="3">
    <source>
        <dbReference type="ARBA" id="ARBA00022448"/>
    </source>
</evidence>
<dbReference type="InterPro" id="IPR045861">
    <property type="entry name" value="CorA_cytoplasmic_dom"/>
</dbReference>
<comment type="similarity">
    <text evidence="2">Belongs to the CorA metal ion transporter (MIT) (TC 1.A.35) family.</text>
</comment>
<protein>
    <recommendedName>
        <fullName evidence="11">Magnesium transport protein CorA</fullName>
    </recommendedName>
</protein>
<keyword evidence="4" id="KW-1003">Cell membrane</keyword>
<evidence type="ECO:0000256" key="2">
    <source>
        <dbReference type="ARBA" id="ARBA00009765"/>
    </source>
</evidence>
<dbReference type="InterPro" id="IPR002523">
    <property type="entry name" value="MgTranspt_CorA/ZnTranspt_ZntB"/>
</dbReference>
<feature type="transmembrane region" description="Helical" evidence="8">
    <location>
        <begin position="278"/>
        <end position="298"/>
    </location>
</feature>
<evidence type="ECO:0000256" key="1">
    <source>
        <dbReference type="ARBA" id="ARBA00004651"/>
    </source>
</evidence>
<keyword evidence="7 8" id="KW-0472">Membrane</keyword>
<comment type="subcellular location">
    <subcellularLocation>
        <location evidence="1">Cell membrane</location>
        <topology evidence="1">Multi-pass membrane protein</topology>
    </subcellularLocation>
</comment>
<dbReference type="Gene3D" id="1.20.58.340">
    <property type="entry name" value="Magnesium transport protein CorA, transmembrane region"/>
    <property type="match status" value="2"/>
</dbReference>
<dbReference type="AlphaFoldDB" id="A0A1G2SA32"/>
<dbReference type="InterPro" id="IPR045863">
    <property type="entry name" value="CorA_TM1_TM2"/>
</dbReference>
<keyword evidence="3" id="KW-0813">Transport</keyword>
<proteinExistence type="inferred from homology"/>
<dbReference type="SUPFAM" id="SSF144083">
    <property type="entry name" value="Magnesium transport protein CorA, transmembrane region"/>
    <property type="match status" value="1"/>
</dbReference>
<evidence type="ECO:0000256" key="8">
    <source>
        <dbReference type="SAM" id="Phobius"/>
    </source>
</evidence>
<dbReference type="Pfam" id="PF01544">
    <property type="entry name" value="CorA"/>
    <property type="match status" value="1"/>
</dbReference>
<feature type="transmembrane region" description="Helical" evidence="8">
    <location>
        <begin position="246"/>
        <end position="266"/>
    </location>
</feature>